<organism evidence="2 3">
    <name type="scientific">Heterostelium pallidum (strain ATCC 26659 / Pp 5 / PN500)</name>
    <name type="common">Cellular slime mold</name>
    <name type="synonym">Polysphondylium pallidum</name>
    <dbReference type="NCBI Taxonomy" id="670386"/>
    <lineage>
        <taxon>Eukaryota</taxon>
        <taxon>Amoebozoa</taxon>
        <taxon>Evosea</taxon>
        <taxon>Eumycetozoa</taxon>
        <taxon>Dictyostelia</taxon>
        <taxon>Acytosteliales</taxon>
        <taxon>Acytosteliaceae</taxon>
        <taxon>Heterostelium</taxon>
    </lineage>
</organism>
<dbReference type="InterPro" id="IPR027417">
    <property type="entry name" value="P-loop_NTPase"/>
</dbReference>
<dbReference type="RefSeq" id="XP_020435210.1">
    <property type="nucleotide sequence ID" value="XM_020574796.1"/>
</dbReference>
<sequence>MSQQQHPPFTCWVEFSNKKDKLTFENTANYNRLIPVIRGSKQLSVGYGSIDLFSDAAKTIQLDVETPVDRNLQRIYVATTQPQQVVPTAELVLSWLIRRYGNPREPPPFTSHSLPLEGRDNELNKIIGNVLTRIAFLGDGNKNNHPFNVIYGAPGIGKTRILESIGDYTRKSSKLPTRQININISFGSKTPYKPNSIVESSARLSLCTRILFRYFVDGSNITSFDGFVNDLLESFIHEKITTELCFRCIRLWKQQEDQTFNDSLETPIAENDVILVNFGIDEFQRTLTSDSDLEMRRSKLKAIIREELATLHVSSFSSFFFNISLAGIHIGEISEIIHEESSHGYIPLSLQFLSSGALKSIINSLEPKFQTRDIMRALEFTGGWPRPLDIMIRHIKKESFNLNNKTSEILAQCKTSFQYDYGTINKNFYPSIIAYSICGVSNAEGTRLQSGDSSYTLEQLQSNGLLSLGPENVVKLPLYFIYNYIDYQPHNFYPNHVPTMYHHLKLALNIVQDGDYSFAQFEKLAGHYLVARMTAFHFIKTPYHSLNSKTLSPQPITLQELFGIDASYYPNRLRGTTFHVSNNTTYIEAPRHEPESTRSMDNFSLVLNAPGGLVDVSVRSSDLDTVQYLFNSMKFTNSNDTIKDRELYNCREVKLASILDIDQKKYVSVLHPNKCLTPTTMKKFLSSTGWEDETQTPMEDNMETDENQGQEEEEDIEQEKDQKEVRKRKQQKSEKLPNFTKGINHILINRQPNGLDHQYFTIFDQFL</sequence>
<name>D3B5E5_HETP5</name>
<feature type="compositionally biased region" description="Acidic residues" evidence="1">
    <location>
        <begin position="690"/>
        <end position="718"/>
    </location>
</feature>
<keyword evidence="3" id="KW-1185">Reference proteome</keyword>
<evidence type="ECO:0000313" key="2">
    <source>
        <dbReference type="EMBL" id="EFA83093.1"/>
    </source>
</evidence>
<accession>D3B5E5</accession>
<dbReference type="SUPFAM" id="SSF52540">
    <property type="entry name" value="P-loop containing nucleoside triphosphate hydrolases"/>
    <property type="match status" value="1"/>
</dbReference>
<dbReference type="Proteomes" id="UP000001396">
    <property type="component" value="Unassembled WGS sequence"/>
</dbReference>
<protein>
    <submittedName>
        <fullName evidence="2">Uncharacterized protein</fullName>
    </submittedName>
</protein>
<dbReference type="AlphaFoldDB" id="D3B5E5"/>
<proteinExistence type="predicted"/>
<evidence type="ECO:0000256" key="1">
    <source>
        <dbReference type="SAM" id="MobiDB-lite"/>
    </source>
</evidence>
<dbReference type="OMA" id="TGWEDET"/>
<reference evidence="2 3" key="1">
    <citation type="journal article" date="2011" name="Genome Res.">
        <title>Phylogeny-wide analysis of social amoeba genomes highlights ancient origins for complex intercellular communication.</title>
        <authorList>
            <person name="Heidel A.J."/>
            <person name="Lawal H.M."/>
            <person name="Felder M."/>
            <person name="Schilde C."/>
            <person name="Helps N.R."/>
            <person name="Tunggal B."/>
            <person name="Rivero F."/>
            <person name="John U."/>
            <person name="Schleicher M."/>
            <person name="Eichinger L."/>
            <person name="Platzer M."/>
            <person name="Noegel A.A."/>
            <person name="Schaap P."/>
            <person name="Gloeckner G."/>
        </authorList>
    </citation>
    <scope>NUCLEOTIDE SEQUENCE [LARGE SCALE GENOMIC DNA]</scope>
    <source>
        <strain evidence="3">ATCC 26659 / Pp 5 / PN500</strain>
    </source>
</reference>
<dbReference type="InParanoid" id="D3B5E5"/>
<dbReference type="GeneID" id="31359370"/>
<feature type="region of interest" description="Disordered" evidence="1">
    <location>
        <begin position="686"/>
        <end position="737"/>
    </location>
</feature>
<dbReference type="EMBL" id="ADBJ01000017">
    <property type="protein sequence ID" value="EFA83093.1"/>
    <property type="molecule type" value="Genomic_DNA"/>
</dbReference>
<gene>
    <name evidence="2" type="ORF">PPL_03883</name>
</gene>
<comment type="caution">
    <text evidence="2">The sequence shown here is derived from an EMBL/GenBank/DDBJ whole genome shotgun (WGS) entry which is preliminary data.</text>
</comment>
<evidence type="ECO:0000313" key="3">
    <source>
        <dbReference type="Proteomes" id="UP000001396"/>
    </source>
</evidence>